<sequence>MTSKINYHGSCSCGAYKFSVALSPSQRPVKCNCAICSKKGALWLFPEVPEDFTVENDKGKLVSYTFDRKYWSHEFCGTCGVNVKVLVFEGGWPLAINALSLTGFDIRPSEVTLNDGKASGVVYQPKSYEGKIPEGVDDAAEIYHGSCHCGAVTYAASAAALPSLSTLRGHQEISAYGVVPVSVKKGAQFLGAFRSPMATYNLLGDNSTVKFCSICGVTVVTLNIKEIPEDHLLLNLKTLDHEGWETKIEQQL</sequence>
<dbReference type="PANTHER" id="PTHR28620:SF1">
    <property type="entry name" value="CENP-V_GFA DOMAIN-CONTAINING PROTEIN"/>
    <property type="match status" value="1"/>
</dbReference>
<feature type="domain" description="CENP-V/GFA" evidence="4">
    <location>
        <begin position="7"/>
        <end position="110"/>
    </location>
</feature>
<evidence type="ECO:0000256" key="2">
    <source>
        <dbReference type="ARBA" id="ARBA00022723"/>
    </source>
</evidence>
<dbReference type="EMBL" id="JARVKM010000038">
    <property type="protein sequence ID" value="KAK9774847.1"/>
    <property type="molecule type" value="Genomic_DNA"/>
</dbReference>
<dbReference type="Pfam" id="PF04828">
    <property type="entry name" value="GFA"/>
    <property type="match status" value="1"/>
</dbReference>
<accession>A0ABR2XMF7</accession>
<evidence type="ECO:0000256" key="3">
    <source>
        <dbReference type="ARBA" id="ARBA00022833"/>
    </source>
</evidence>
<dbReference type="PANTHER" id="PTHR28620">
    <property type="entry name" value="CENTROMERE PROTEIN V"/>
    <property type="match status" value="1"/>
</dbReference>
<evidence type="ECO:0000256" key="1">
    <source>
        <dbReference type="ARBA" id="ARBA00005495"/>
    </source>
</evidence>
<evidence type="ECO:0000259" key="4">
    <source>
        <dbReference type="PROSITE" id="PS51891"/>
    </source>
</evidence>
<evidence type="ECO:0000313" key="6">
    <source>
        <dbReference type="Proteomes" id="UP001465668"/>
    </source>
</evidence>
<dbReference type="SUPFAM" id="SSF51316">
    <property type="entry name" value="Mss4-like"/>
    <property type="match status" value="2"/>
</dbReference>
<dbReference type="PROSITE" id="PS51891">
    <property type="entry name" value="CENP_V_GFA"/>
    <property type="match status" value="1"/>
</dbReference>
<keyword evidence="2" id="KW-0479">Metal-binding</keyword>
<evidence type="ECO:0000313" key="5">
    <source>
        <dbReference type="EMBL" id="KAK9774847.1"/>
    </source>
</evidence>
<protein>
    <submittedName>
        <fullName evidence="5">CENP-V/GFA domain-containing protein</fullName>
    </submittedName>
</protein>
<comment type="caution">
    <text evidence="5">The sequence shown here is derived from an EMBL/GenBank/DDBJ whole genome shotgun (WGS) entry which is preliminary data.</text>
</comment>
<dbReference type="InterPro" id="IPR006913">
    <property type="entry name" value="CENP-V/GFA"/>
</dbReference>
<keyword evidence="6" id="KW-1185">Reference proteome</keyword>
<comment type="similarity">
    <text evidence="1">Belongs to the Gfa family.</text>
</comment>
<dbReference type="InterPro" id="IPR011057">
    <property type="entry name" value="Mss4-like_sf"/>
</dbReference>
<keyword evidence="3" id="KW-0862">Zinc</keyword>
<reference evidence="5 6" key="1">
    <citation type="submission" date="2024-02" db="EMBL/GenBank/DDBJ databases">
        <title>First draft genome assembly of two strains of Seiridium cardinale.</title>
        <authorList>
            <person name="Emiliani G."/>
            <person name="Scali E."/>
        </authorList>
    </citation>
    <scope>NUCLEOTIDE SEQUENCE [LARGE SCALE GENOMIC DNA]</scope>
    <source>
        <strain evidence="5 6">BM-138-000479</strain>
    </source>
</reference>
<organism evidence="5 6">
    <name type="scientific">Seiridium cardinale</name>
    <dbReference type="NCBI Taxonomy" id="138064"/>
    <lineage>
        <taxon>Eukaryota</taxon>
        <taxon>Fungi</taxon>
        <taxon>Dikarya</taxon>
        <taxon>Ascomycota</taxon>
        <taxon>Pezizomycotina</taxon>
        <taxon>Sordariomycetes</taxon>
        <taxon>Xylariomycetidae</taxon>
        <taxon>Amphisphaeriales</taxon>
        <taxon>Sporocadaceae</taxon>
        <taxon>Seiridium</taxon>
    </lineage>
</organism>
<name>A0ABR2XMF7_9PEZI</name>
<dbReference type="Gene3D" id="2.170.150.70">
    <property type="match status" value="2"/>
</dbReference>
<gene>
    <name evidence="5" type="ORF">SCAR479_08402</name>
</gene>
<dbReference type="InterPro" id="IPR052355">
    <property type="entry name" value="CENP-V-like"/>
</dbReference>
<proteinExistence type="inferred from homology"/>
<dbReference type="Proteomes" id="UP001465668">
    <property type="component" value="Unassembled WGS sequence"/>
</dbReference>